<dbReference type="Gene3D" id="3.20.20.70">
    <property type="entry name" value="Aldolase class I"/>
    <property type="match status" value="1"/>
</dbReference>
<accession>A0A495E6G6</accession>
<dbReference type="InterPro" id="IPR035990">
    <property type="entry name" value="TIM_sf"/>
</dbReference>
<evidence type="ECO:0000256" key="2">
    <source>
        <dbReference type="RuleBase" id="RU363013"/>
    </source>
</evidence>
<comment type="catalytic activity">
    <reaction evidence="2">
        <text>D-glyceraldehyde 3-phosphate = dihydroxyacetone phosphate</text>
        <dbReference type="Rhea" id="RHEA:18585"/>
        <dbReference type="ChEBI" id="CHEBI:57642"/>
        <dbReference type="ChEBI" id="CHEBI:59776"/>
        <dbReference type="EC" id="5.3.1.1"/>
    </reaction>
</comment>
<proteinExistence type="inferred from homology"/>
<dbReference type="GO" id="GO:0006096">
    <property type="term" value="P:glycolytic process"/>
    <property type="evidence" value="ECO:0007669"/>
    <property type="project" value="UniProtKB-UniPathway"/>
</dbReference>
<keyword evidence="2" id="KW-0324">Glycolysis</keyword>
<dbReference type="PANTHER" id="PTHR21139">
    <property type="entry name" value="TRIOSEPHOSPHATE ISOMERASE"/>
    <property type="match status" value="1"/>
</dbReference>
<evidence type="ECO:0000256" key="1">
    <source>
        <dbReference type="ARBA" id="ARBA00023235"/>
    </source>
</evidence>
<keyword evidence="2" id="KW-0312">Gluconeogenesis</keyword>
<evidence type="ECO:0000313" key="3">
    <source>
        <dbReference type="EMBL" id="RKR12535.1"/>
    </source>
</evidence>
<comment type="subunit">
    <text evidence="2">Homodimer.</text>
</comment>
<comment type="caution">
    <text evidence="3">The sequence shown here is derived from an EMBL/GenBank/DDBJ whole genome shotgun (WGS) entry which is preliminary data.</text>
</comment>
<dbReference type="RefSeq" id="WP_120955477.1">
    <property type="nucleotide sequence ID" value="NZ_RBIR01000014.1"/>
</dbReference>
<reference evidence="3 4" key="1">
    <citation type="submission" date="2018-10" db="EMBL/GenBank/DDBJ databases">
        <title>Genomic Encyclopedia of Type Strains, Phase IV (KMG-IV): sequencing the most valuable type-strain genomes for metagenomic binning, comparative biology and taxonomic classification.</title>
        <authorList>
            <person name="Goeker M."/>
        </authorList>
    </citation>
    <scope>NUCLEOTIDE SEQUENCE [LARGE SCALE GENOMIC DNA]</scope>
    <source>
        <strain evidence="3 4">DSM 25586</strain>
    </source>
</reference>
<dbReference type="UniPathway" id="UPA00109">
    <property type="reaction ID" value="UER00189"/>
</dbReference>
<dbReference type="Pfam" id="PF00121">
    <property type="entry name" value="TIM"/>
    <property type="match status" value="1"/>
</dbReference>
<dbReference type="UniPathway" id="UPA00138"/>
<comment type="pathway">
    <text evidence="2">Carbohydrate degradation; glycolysis; D-glyceraldehyde 3-phosphate from glycerone phosphate: step 1/1.</text>
</comment>
<dbReference type="AlphaFoldDB" id="A0A495E6G6"/>
<sequence>MQHTPGSQTDRPSILVGVSAKMYLGYRDSLDWLERLRLEVDARPALAAGRVVPFVIPSFPVLPAAARLVAGTPLLLGAQNCGWADGPWTGEVAPSMLAELGVRLVEIGHAERRRHLGEDDAMITLKTRAAEDAGLTPLLCVGESGRGEPDAAADQVYRQIASAVDGDWNRAGRLVVAYEPVWAIGAAEPADAGYVSDVVRGLRSRLAAAGVPELPIIYGGSAKPGLLPALEGVSGLFLGRFAHDPANFGRVLDEALLLGERDAGPGPQGTREGRTCSVLAASNGHDAEVSLGYRQD</sequence>
<dbReference type="PROSITE" id="PS51440">
    <property type="entry name" value="TIM_2"/>
    <property type="match status" value="1"/>
</dbReference>
<dbReference type="EC" id="5.3.1.1" evidence="2"/>
<gene>
    <name evidence="3" type="ORF">C8D78_3909</name>
</gene>
<dbReference type="CDD" id="cd00311">
    <property type="entry name" value="TIM"/>
    <property type="match status" value="1"/>
</dbReference>
<dbReference type="OrthoDB" id="9809429at2"/>
<protein>
    <recommendedName>
        <fullName evidence="2">Triosephosphate isomerase</fullName>
        <ecNumber evidence="2">5.3.1.1</ecNumber>
    </recommendedName>
</protein>
<organism evidence="3 4">
    <name type="scientific">Arthrobacter oryzae</name>
    <dbReference type="NCBI Taxonomy" id="409290"/>
    <lineage>
        <taxon>Bacteria</taxon>
        <taxon>Bacillati</taxon>
        <taxon>Actinomycetota</taxon>
        <taxon>Actinomycetes</taxon>
        <taxon>Micrococcales</taxon>
        <taxon>Micrococcaceae</taxon>
        <taxon>Arthrobacter</taxon>
    </lineage>
</organism>
<name>A0A495E6G6_9MICC</name>
<comment type="similarity">
    <text evidence="2">Belongs to the triosephosphate isomerase family.</text>
</comment>
<dbReference type="InterPro" id="IPR000652">
    <property type="entry name" value="Triosephosphate_isomerase"/>
</dbReference>
<dbReference type="InterPro" id="IPR013785">
    <property type="entry name" value="Aldolase_TIM"/>
</dbReference>
<comment type="pathway">
    <text evidence="2">Carbohydrate biosynthesis; gluconeogenesis.</text>
</comment>
<dbReference type="GO" id="GO:0046166">
    <property type="term" value="P:glyceraldehyde-3-phosphate biosynthetic process"/>
    <property type="evidence" value="ECO:0007669"/>
    <property type="project" value="TreeGrafter"/>
</dbReference>
<dbReference type="GO" id="GO:0004807">
    <property type="term" value="F:triose-phosphate isomerase activity"/>
    <property type="evidence" value="ECO:0007669"/>
    <property type="project" value="UniProtKB-EC"/>
</dbReference>
<dbReference type="SUPFAM" id="SSF51351">
    <property type="entry name" value="Triosephosphate isomerase (TIM)"/>
    <property type="match status" value="1"/>
</dbReference>
<dbReference type="GO" id="GO:0005829">
    <property type="term" value="C:cytosol"/>
    <property type="evidence" value="ECO:0007669"/>
    <property type="project" value="TreeGrafter"/>
</dbReference>
<dbReference type="PANTHER" id="PTHR21139:SF2">
    <property type="entry name" value="TRIOSEPHOSPHATE ISOMERASE"/>
    <property type="match status" value="1"/>
</dbReference>
<dbReference type="GO" id="GO:0019563">
    <property type="term" value="P:glycerol catabolic process"/>
    <property type="evidence" value="ECO:0007669"/>
    <property type="project" value="TreeGrafter"/>
</dbReference>
<evidence type="ECO:0000313" key="4">
    <source>
        <dbReference type="Proteomes" id="UP000276055"/>
    </source>
</evidence>
<keyword evidence="2" id="KW-0963">Cytoplasm</keyword>
<dbReference type="Proteomes" id="UP000276055">
    <property type="component" value="Unassembled WGS sequence"/>
</dbReference>
<dbReference type="EMBL" id="RBIR01000014">
    <property type="protein sequence ID" value="RKR12535.1"/>
    <property type="molecule type" value="Genomic_DNA"/>
</dbReference>
<keyword evidence="1 2" id="KW-0413">Isomerase</keyword>
<dbReference type="GO" id="GO:0006094">
    <property type="term" value="P:gluconeogenesis"/>
    <property type="evidence" value="ECO:0007669"/>
    <property type="project" value="UniProtKB-UniPathway"/>
</dbReference>
<comment type="subcellular location">
    <subcellularLocation>
        <location evidence="2">Cytoplasm</location>
    </subcellularLocation>
</comment>